<name>A0A2H3JLH7_WOLCO</name>
<dbReference type="AlphaFoldDB" id="A0A2H3JLH7"/>
<feature type="region of interest" description="Disordered" evidence="1">
    <location>
        <begin position="282"/>
        <end position="333"/>
    </location>
</feature>
<dbReference type="OrthoDB" id="3003645at2759"/>
<organism evidence="2 3">
    <name type="scientific">Wolfiporia cocos (strain MD-104)</name>
    <name type="common">Brown rot fungus</name>
    <dbReference type="NCBI Taxonomy" id="742152"/>
    <lineage>
        <taxon>Eukaryota</taxon>
        <taxon>Fungi</taxon>
        <taxon>Dikarya</taxon>
        <taxon>Basidiomycota</taxon>
        <taxon>Agaricomycotina</taxon>
        <taxon>Agaricomycetes</taxon>
        <taxon>Polyporales</taxon>
        <taxon>Phaeolaceae</taxon>
        <taxon>Wolfiporia</taxon>
    </lineage>
</organism>
<gene>
    <name evidence="2" type="ORF">WOLCODRAFT_137874</name>
</gene>
<dbReference type="Proteomes" id="UP000218811">
    <property type="component" value="Unassembled WGS sequence"/>
</dbReference>
<evidence type="ECO:0000313" key="2">
    <source>
        <dbReference type="EMBL" id="PCH42375.1"/>
    </source>
</evidence>
<sequence>MPTVPPTSVPRTTLCDEPLLVPGGHLLGLHTSRTGAPTPDPELDDVDLVSSESGNAVTTAAEDQPPVAASGPGAHAKPRLTLDNIVLHSPSSILGTPFDLSPRFEYPFPEHASAPDPFLSPALSHSSPLPMIVSPLVALGFPVGVAPVGARGYSAMHPRLHACEPPVPPGLAAKKRRTQTADRVRRRASPIRHEITEELKLRAVEDVRMREAMERRQSDETVVSEASTSDIKGSAQSPGVENDAHRGYLAVPGSGLKSTSEVTLVHLSAPTSPAVERLHACSSADHPLTDDSATSPHTPDRNDSEPGMPPSASVPPTTAAAQYASSVGAGMRL</sequence>
<feature type="region of interest" description="Disordered" evidence="1">
    <location>
        <begin position="26"/>
        <end position="76"/>
    </location>
</feature>
<feature type="compositionally biased region" description="Basic residues" evidence="1">
    <location>
        <begin position="173"/>
        <end position="187"/>
    </location>
</feature>
<accession>A0A2H3JLH7</accession>
<reference evidence="2 3" key="1">
    <citation type="journal article" date="2012" name="Science">
        <title>The Paleozoic origin of enzymatic lignin decomposition reconstructed from 31 fungal genomes.</title>
        <authorList>
            <person name="Floudas D."/>
            <person name="Binder M."/>
            <person name="Riley R."/>
            <person name="Barry K."/>
            <person name="Blanchette R.A."/>
            <person name="Henrissat B."/>
            <person name="Martinez A.T."/>
            <person name="Otillar R."/>
            <person name="Spatafora J.W."/>
            <person name="Yadav J.S."/>
            <person name="Aerts A."/>
            <person name="Benoit I."/>
            <person name="Boyd A."/>
            <person name="Carlson A."/>
            <person name="Copeland A."/>
            <person name="Coutinho P.M."/>
            <person name="de Vries R.P."/>
            <person name="Ferreira P."/>
            <person name="Findley K."/>
            <person name="Foster B."/>
            <person name="Gaskell J."/>
            <person name="Glotzer D."/>
            <person name="Gorecki P."/>
            <person name="Heitman J."/>
            <person name="Hesse C."/>
            <person name="Hori C."/>
            <person name="Igarashi K."/>
            <person name="Jurgens J.A."/>
            <person name="Kallen N."/>
            <person name="Kersten P."/>
            <person name="Kohler A."/>
            <person name="Kuees U."/>
            <person name="Kumar T.K.A."/>
            <person name="Kuo A."/>
            <person name="LaButti K."/>
            <person name="Larrondo L.F."/>
            <person name="Lindquist E."/>
            <person name="Ling A."/>
            <person name="Lombard V."/>
            <person name="Lucas S."/>
            <person name="Lundell T."/>
            <person name="Martin R."/>
            <person name="McLaughlin D.J."/>
            <person name="Morgenstern I."/>
            <person name="Morin E."/>
            <person name="Murat C."/>
            <person name="Nagy L.G."/>
            <person name="Nolan M."/>
            <person name="Ohm R.A."/>
            <person name="Patyshakuliyeva A."/>
            <person name="Rokas A."/>
            <person name="Ruiz-Duenas F.J."/>
            <person name="Sabat G."/>
            <person name="Salamov A."/>
            <person name="Samejima M."/>
            <person name="Schmutz J."/>
            <person name="Slot J.C."/>
            <person name="St John F."/>
            <person name="Stenlid J."/>
            <person name="Sun H."/>
            <person name="Sun S."/>
            <person name="Syed K."/>
            <person name="Tsang A."/>
            <person name="Wiebenga A."/>
            <person name="Young D."/>
            <person name="Pisabarro A."/>
            <person name="Eastwood D.C."/>
            <person name="Martin F."/>
            <person name="Cullen D."/>
            <person name="Grigoriev I.V."/>
            <person name="Hibbett D.S."/>
        </authorList>
    </citation>
    <scope>NUCLEOTIDE SEQUENCE [LARGE SCALE GENOMIC DNA]</scope>
    <source>
        <strain evidence="2 3">MD-104</strain>
    </source>
</reference>
<feature type="region of interest" description="Disordered" evidence="1">
    <location>
        <begin position="212"/>
        <end position="248"/>
    </location>
</feature>
<dbReference type="EMBL" id="KB468124">
    <property type="protein sequence ID" value="PCH42375.1"/>
    <property type="molecule type" value="Genomic_DNA"/>
</dbReference>
<keyword evidence="3" id="KW-1185">Reference proteome</keyword>
<feature type="compositionally biased region" description="Polar residues" evidence="1">
    <location>
        <begin position="220"/>
        <end position="239"/>
    </location>
</feature>
<evidence type="ECO:0000313" key="3">
    <source>
        <dbReference type="Proteomes" id="UP000218811"/>
    </source>
</evidence>
<evidence type="ECO:0000256" key="1">
    <source>
        <dbReference type="SAM" id="MobiDB-lite"/>
    </source>
</evidence>
<feature type="region of interest" description="Disordered" evidence="1">
    <location>
        <begin position="166"/>
        <end position="187"/>
    </location>
</feature>
<proteinExistence type="predicted"/>
<protein>
    <submittedName>
        <fullName evidence="2">Uncharacterized protein</fullName>
    </submittedName>
</protein>